<organism evidence="2 3">
    <name type="scientific">Globodera pallida</name>
    <name type="common">Potato cyst nematode worm</name>
    <name type="synonym">Heterodera pallida</name>
    <dbReference type="NCBI Taxonomy" id="36090"/>
    <lineage>
        <taxon>Eukaryota</taxon>
        <taxon>Metazoa</taxon>
        <taxon>Ecdysozoa</taxon>
        <taxon>Nematoda</taxon>
        <taxon>Chromadorea</taxon>
        <taxon>Rhabditida</taxon>
        <taxon>Tylenchina</taxon>
        <taxon>Tylenchomorpha</taxon>
        <taxon>Tylenchoidea</taxon>
        <taxon>Heteroderidae</taxon>
        <taxon>Heteroderinae</taxon>
        <taxon>Globodera</taxon>
    </lineage>
</organism>
<feature type="compositionally biased region" description="Polar residues" evidence="1">
    <location>
        <begin position="46"/>
        <end position="66"/>
    </location>
</feature>
<feature type="region of interest" description="Disordered" evidence="1">
    <location>
        <begin position="1"/>
        <end position="69"/>
    </location>
</feature>
<reference evidence="2" key="1">
    <citation type="submission" date="2013-12" db="EMBL/GenBank/DDBJ databases">
        <authorList>
            <person name="Aslett M."/>
        </authorList>
    </citation>
    <scope>NUCLEOTIDE SEQUENCE [LARGE SCALE GENOMIC DNA]</scope>
    <source>
        <strain evidence="2">Lindley</strain>
    </source>
</reference>
<evidence type="ECO:0000256" key="1">
    <source>
        <dbReference type="SAM" id="MobiDB-lite"/>
    </source>
</evidence>
<accession>A0A183CI70</accession>
<dbReference type="AlphaFoldDB" id="A0A183CI70"/>
<proteinExistence type="predicted"/>
<reference evidence="3" key="3">
    <citation type="submission" date="2016-06" db="UniProtKB">
        <authorList>
            <consortium name="WormBaseParasite"/>
        </authorList>
    </citation>
    <scope>IDENTIFICATION</scope>
</reference>
<sequence>MSRLGSDESTRVTEAETVQVSGDADCWGNRSSRFRDTPGVSGAQPVGSSSPFDSSVARTVGFSSSPSERDATARLVSRREEVDHLCMLFDRWVSQFGENAPVFVAKLNSLNLERELRRCLIDEAFDVDSVQAAGSNVPLNARASSLVEQCKFCDSCWLIIAILSPSVTK</sequence>
<keyword evidence="2" id="KW-1185">Reference proteome</keyword>
<protein>
    <submittedName>
        <fullName evidence="3">Uncharacterized protein</fullName>
    </submittedName>
</protein>
<evidence type="ECO:0000313" key="3">
    <source>
        <dbReference type="WBParaSite" id="GPLIN_001257600"/>
    </source>
</evidence>
<dbReference type="Proteomes" id="UP000050741">
    <property type="component" value="Unassembled WGS sequence"/>
</dbReference>
<name>A0A183CI70_GLOPA</name>
<feature type="compositionally biased region" description="Basic and acidic residues" evidence="1">
    <location>
        <begin position="1"/>
        <end position="14"/>
    </location>
</feature>
<evidence type="ECO:0000313" key="2">
    <source>
        <dbReference type="Proteomes" id="UP000050741"/>
    </source>
</evidence>
<reference evidence="2" key="2">
    <citation type="submission" date="2014-05" db="EMBL/GenBank/DDBJ databases">
        <title>The genome and life-stage specific transcriptomes of Globodera pallida elucidate key aspects of plant parasitism by a cyst nematode.</title>
        <authorList>
            <person name="Cotton J.A."/>
            <person name="Lilley C.J."/>
            <person name="Jones L.M."/>
            <person name="Kikuchi T."/>
            <person name="Reid A.J."/>
            <person name="Thorpe P."/>
            <person name="Tsai I.J."/>
            <person name="Beasley H."/>
            <person name="Blok V."/>
            <person name="Cock P.J.A."/>
            <person name="Van den Akker S.E."/>
            <person name="Holroyd N."/>
            <person name="Hunt M."/>
            <person name="Mantelin S."/>
            <person name="Naghra H."/>
            <person name="Pain A."/>
            <person name="Palomares-Rius J.E."/>
            <person name="Zarowiecki M."/>
            <person name="Berriman M."/>
            <person name="Jones J.T."/>
            <person name="Urwin P.E."/>
        </authorList>
    </citation>
    <scope>NUCLEOTIDE SEQUENCE [LARGE SCALE GENOMIC DNA]</scope>
    <source>
        <strain evidence="2">Lindley</strain>
    </source>
</reference>
<dbReference type="WBParaSite" id="GPLIN_001257600">
    <property type="protein sequence ID" value="GPLIN_001257600"/>
    <property type="gene ID" value="GPLIN_001257600"/>
</dbReference>